<reference evidence="2 3" key="1">
    <citation type="submission" date="2016-12" db="EMBL/GenBank/DDBJ databases">
        <title>The genomes of Aspergillus section Nigri reveals drivers in fungal speciation.</title>
        <authorList>
            <consortium name="DOE Joint Genome Institute"/>
            <person name="Vesth T.C."/>
            <person name="Nybo J."/>
            <person name="Theobald S."/>
            <person name="Brandl J."/>
            <person name="Frisvad J.C."/>
            <person name="Nielsen K.F."/>
            <person name="Lyhne E.K."/>
            <person name="Kogle M.E."/>
            <person name="Kuo A."/>
            <person name="Riley R."/>
            <person name="Clum A."/>
            <person name="Nolan M."/>
            <person name="Lipzen A."/>
            <person name="Salamov A."/>
            <person name="Henrissat B."/>
            <person name="Wiebenga A."/>
            <person name="De Vries R.P."/>
            <person name="Grigoriev I.V."/>
            <person name="Mortensen U.H."/>
            <person name="Andersen M.R."/>
            <person name="Baker S.E."/>
        </authorList>
    </citation>
    <scope>NUCLEOTIDE SEQUENCE [LARGE SCALE GENOMIC DNA]</scope>
    <source>
        <strain evidence="2 3">CBS 121591</strain>
    </source>
</reference>
<dbReference type="Proteomes" id="UP000248340">
    <property type="component" value="Unassembled WGS sequence"/>
</dbReference>
<dbReference type="EMBL" id="KZ821715">
    <property type="protein sequence ID" value="PYH79883.1"/>
    <property type="molecule type" value="Genomic_DNA"/>
</dbReference>
<feature type="transmembrane region" description="Helical" evidence="1">
    <location>
        <begin position="88"/>
        <end position="109"/>
    </location>
</feature>
<evidence type="ECO:0000313" key="2">
    <source>
        <dbReference type="EMBL" id="PYH79883.1"/>
    </source>
</evidence>
<keyword evidence="1" id="KW-1133">Transmembrane helix</keyword>
<keyword evidence="1" id="KW-0472">Membrane</keyword>
<dbReference type="AlphaFoldDB" id="A0A319CMI1"/>
<keyword evidence="3" id="KW-1185">Reference proteome</keyword>
<feature type="transmembrane region" description="Helical" evidence="1">
    <location>
        <begin position="7"/>
        <end position="24"/>
    </location>
</feature>
<proteinExistence type="predicted"/>
<dbReference type="GeneID" id="37132661"/>
<sequence length="147" mass="15622">MRSAGMYLVVYCMCWGLWDLYPWGLVFTSPEGGTGGGCCGGGWNVATRGWGVSEETVVLLLVLLGDLMIGAGHMLYVMCFSGVGERRVVGVGSMGSMGTVCFACLFAWWGEFLAGWWMDGCGCGCGLGTVMDGWCLGDSERASLRPP</sequence>
<organism evidence="2 3">
    <name type="scientific">Aspergillus uvarum CBS 121591</name>
    <dbReference type="NCBI Taxonomy" id="1448315"/>
    <lineage>
        <taxon>Eukaryota</taxon>
        <taxon>Fungi</taxon>
        <taxon>Dikarya</taxon>
        <taxon>Ascomycota</taxon>
        <taxon>Pezizomycotina</taxon>
        <taxon>Eurotiomycetes</taxon>
        <taxon>Eurotiomycetidae</taxon>
        <taxon>Eurotiales</taxon>
        <taxon>Aspergillaceae</taxon>
        <taxon>Aspergillus</taxon>
        <taxon>Aspergillus subgen. Circumdati</taxon>
    </lineage>
</organism>
<protein>
    <submittedName>
        <fullName evidence="2">Uncharacterized protein</fullName>
    </submittedName>
</protein>
<feature type="transmembrane region" description="Helical" evidence="1">
    <location>
        <begin position="57"/>
        <end position="76"/>
    </location>
</feature>
<dbReference type="RefSeq" id="XP_025490083.1">
    <property type="nucleotide sequence ID" value="XM_025629920.1"/>
</dbReference>
<accession>A0A319CMI1</accession>
<evidence type="ECO:0000256" key="1">
    <source>
        <dbReference type="SAM" id="Phobius"/>
    </source>
</evidence>
<dbReference type="VEuPathDB" id="FungiDB:BO82DRAFT_125203"/>
<gene>
    <name evidence="2" type="ORF">BO82DRAFT_125203</name>
</gene>
<evidence type="ECO:0000313" key="3">
    <source>
        <dbReference type="Proteomes" id="UP000248340"/>
    </source>
</evidence>
<name>A0A319CMI1_9EURO</name>
<keyword evidence="1" id="KW-0812">Transmembrane</keyword>